<dbReference type="PANTHER" id="PTHR43646">
    <property type="entry name" value="GLYCOSYLTRANSFERASE"/>
    <property type="match status" value="1"/>
</dbReference>
<dbReference type="PANTHER" id="PTHR43646:SF2">
    <property type="entry name" value="GLYCOSYLTRANSFERASE 2-LIKE DOMAIN-CONTAINING PROTEIN"/>
    <property type="match status" value="1"/>
</dbReference>
<evidence type="ECO:0000256" key="9">
    <source>
        <dbReference type="ARBA" id="ARBA00040345"/>
    </source>
</evidence>
<comment type="pathway">
    <text evidence="7">Carotenoid biosynthesis; staphyloxanthin biosynthesis; staphyloxanthin from farnesyl diphosphate: step 4/5.</text>
</comment>
<accession>A0A1G9MUF1</accession>
<dbReference type="OrthoDB" id="9771846at2"/>
<comment type="similarity">
    <text evidence="8">Belongs to the glycosyltransferase 2 family. CrtQ subfamily.</text>
</comment>
<dbReference type="GO" id="GO:0016757">
    <property type="term" value="F:glycosyltransferase activity"/>
    <property type="evidence" value="ECO:0007669"/>
    <property type="project" value="UniProtKB-KW"/>
</dbReference>
<evidence type="ECO:0000256" key="8">
    <source>
        <dbReference type="ARBA" id="ARBA00038120"/>
    </source>
</evidence>
<keyword evidence="5" id="KW-0472">Membrane</keyword>
<dbReference type="STRING" id="686624.SAMN04488242_2751"/>
<comment type="function">
    <text evidence="6">Catalyzes the glycosylation of 4,4'-diaponeurosporenoate, i.e. the esterification of glucose at the C1'' position with the carboxyl group of 4,4'-diaponeurosporenic acid, to form glycosyl-4,4'-diaponeurosporenoate. This is a step in the biosynthesis of staphyloxanthin, an orange pigment present in most staphylococci strains.</text>
</comment>
<evidence type="ECO:0000256" key="6">
    <source>
        <dbReference type="ARBA" id="ARBA00037281"/>
    </source>
</evidence>
<comment type="subcellular location">
    <subcellularLocation>
        <location evidence="1">Cell membrane</location>
    </subcellularLocation>
</comment>
<dbReference type="Proteomes" id="UP000199475">
    <property type="component" value="Unassembled WGS sequence"/>
</dbReference>
<evidence type="ECO:0000256" key="2">
    <source>
        <dbReference type="ARBA" id="ARBA00022475"/>
    </source>
</evidence>
<sequence>MVSVIIAAHNEAPVLGATLDALLRAAPDAEVIVVPNGCTDETAQVARSREGVTVVELEKGSKPLAMNAGDEVARTFPRIYLDADIIVPPGGVAALERALERPGVHAAVPGRFMDCSGRPWPVRAWVSVHRRLPVFRDALFGRGMIALSAEGRSRFEEFPPMVADDLFLDGMYSSDEKTEVAEVRVVVESPASTGELLHRLIRVRRGSAAMRGAAQQGEVPISIRPARRWSWLVDVVFKDPRLAPAGVVYATITTAAAVSARLQRRGSMDWGRRAARQSLDQRAA</sequence>
<dbReference type="InterPro" id="IPR029044">
    <property type="entry name" value="Nucleotide-diphossugar_trans"/>
</dbReference>
<reference evidence="11 12" key="1">
    <citation type="submission" date="2016-10" db="EMBL/GenBank/DDBJ databases">
        <authorList>
            <person name="de Groot N.N."/>
        </authorList>
    </citation>
    <scope>NUCLEOTIDE SEQUENCE [LARGE SCALE GENOMIC DNA]</scope>
    <source>
        <strain evidence="11 12">CGMCC 1.9159</strain>
    </source>
</reference>
<proteinExistence type="inferred from homology"/>
<keyword evidence="12" id="KW-1185">Reference proteome</keyword>
<dbReference type="InterPro" id="IPR001173">
    <property type="entry name" value="Glyco_trans_2-like"/>
</dbReference>
<evidence type="ECO:0000256" key="1">
    <source>
        <dbReference type="ARBA" id="ARBA00004236"/>
    </source>
</evidence>
<evidence type="ECO:0000256" key="3">
    <source>
        <dbReference type="ARBA" id="ARBA00022676"/>
    </source>
</evidence>
<evidence type="ECO:0000313" key="12">
    <source>
        <dbReference type="Proteomes" id="UP000199475"/>
    </source>
</evidence>
<gene>
    <name evidence="11" type="ORF">SAMN04488242_2751</name>
</gene>
<dbReference type="Gene3D" id="3.90.550.10">
    <property type="entry name" value="Spore Coat Polysaccharide Biosynthesis Protein SpsA, Chain A"/>
    <property type="match status" value="1"/>
</dbReference>
<dbReference type="Pfam" id="PF00535">
    <property type="entry name" value="Glycos_transf_2"/>
    <property type="match status" value="1"/>
</dbReference>
<evidence type="ECO:0000259" key="10">
    <source>
        <dbReference type="Pfam" id="PF00535"/>
    </source>
</evidence>
<protein>
    <recommendedName>
        <fullName evidence="9">4,4'-diaponeurosporenoate glycosyltransferase</fullName>
    </recommendedName>
</protein>
<feature type="domain" description="Glycosyltransferase 2-like" evidence="10">
    <location>
        <begin position="3"/>
        <end position="124"/>
    </location>
</feature>
<dbReference type="RefSeq" id="WP_093253335.1">
    <property type="nucleotide sequence ID" value="NZ_FNGP01000006.1"/>
</dbReference>
<evidence type="ECO:0000256" key="5">
    <source>
        <dbReference type="ARBA" id="ARBA00023136"/>
    </source>
</evidence>
<evidence type="ECO:0000256" key="4">
    <source>
        <dbReference type="ARBA" id="ARBA00022679"/>
    </source>
</evidence>
<name>A0A1G9MUF1_9ACTN</name>
<evidence type="ECO:0000256" key="7">
    <source>
        <dbReference type="ARBA" id="ARBA00037904"/>
    </source>
</evidence>
<keyword evidence="3" id="KW-0328">Glycosyltransferase</keyword>
<dbReference type="EMBL" id="FNGP01000006">
    <property type="protein sequence ID" value="SDL77631.1"/>
    <property type="molecule type" value="Genomic_DNA"/>
</dbReference>
<organism evidence="11 12">
    <name type="scientific">Tessaracoccus oleiagri</name>
    <dbReference type="NCBI Taxonomy" id="686624"/>
    <lineage>
        <taxon>Bacteria</taxon>
        <taxon>Bacillati</taxon>
        <taxon>Actinomycetota</taxon>
        <taxon>Actinomycetes</taxon>
        <taxon>Propionibacteriales</taxon>
        <taxon>Propionibacteriaceae</taxon>
        <taxon>Tessaracoccus</taxon>
    </lineage>
</organism>
<dbReference type="AlphaFoldDB" id="A0A1G9MUF1"/>
<keyword evidence="4 11" id="KW-0808">Transferase</keyword>
<dbReference type="GO" id="GO:0005886">
    <property type="term" value="C:plasma membrane"/>
    <property type="evidence" value="ECO:0007669"/>
    <property type="project" value="UniProtKB-SubCell"/>
</dbReference>
<dbReference type="SUPFAM" id="SSF53448">
    <property type="entry name" value="Nucleotide-diphospho-sugar transferases"/>
    <property type="match status" value="1"/>
</dbReference>
<keyword evidence="2" id="KW-1003">Cell membrane</keyword>
<evidence type="ECO:0000313" key="11">
    <source>
        <dbReference type="EMBL" id="SDL77631.1"/>
    </source>
</evidence>